<evidence type="ECO:0000256" key="6">
    <source>
        <dbReference type="ARBA" id="ARBA00023136"/>
    </source>
</evidence>
<keyword evidence="12" id="KW-1185">Reference proteome</keyword>
<comment type="similarity">
    <text evidence="8">Belongs to the two pore domain potassium channel (TC 1.A.1.8) family.</text>
</comment>
<keyword evidence="2 8" id="KW-0813">Transport</keyword>
<comment type="subcellular location">
    <subcellularLocation>
        <location evidence="1">Membrane</location>
        <topology evidence="1">Multi-pass membrane protein</topology>
    </subcellularLocation>
</comment>
<protein>
    <recommendedName>
        <fullName evidence="10">Potassium channel domain-containing protein</fullName>
    </recommendedName>
</protein>
<comment type="caution">
    <text evidence="11">The sequence shown here is derived from an EMBL/GenBank/DDBJ whole genome shotgun (WGS) entry which is preliminary data.</text>
</comment>
<evidence type="ECO:0000256" key="4">
    <source>
        <dbReference type="ARBA" id="ARBA00022989"/>
    </source>
</evidence>
<feature type="transmembrane region" description="Helical" evidence="9">
    <location>
        <begin position="185"/>
        <end position="210"/>
    </location>
</feature>
<feature type="transmembrane region" description="Helical" evidence="9">
    <location>
        <begin position="154"/>
        <end position="173"/>
    </location>
</feature>
<dbReference type="PANTHER" id="PTHR11003">
    <property type="entry name" value="POTASSIUM CHANNEL, SUBFAMILY K"/>
    <property type="match status" value="1"/>
</dbReference>
<keyword evidence="6 9" id="KW-0472">Membrane</keyword>
<dbReference type="Proteomes" id="UP001303046">
    <property type="component" value="Unassembled WGS sequence"/>
</dbReference>
<feature type="domain" description="Potassium channel" evidence="10">
    <location>
        <begin position="149"/>
        <end position="206"/>
    </location>
</feature>
<evidence type="ECO:0000256" key="1">
    <source>
        <dbReference type="ARBA" id="ARBA00004141"/>
    </source>
</evidence>
<evidence type="ECO:0000259" key="10">
    <source>
        <dbReference type="Pfam" id="PF07885"/>
    </source>
</evidence>
<evidence type="ECO:0000256" key="3">
    <source>
        <dbReference type="ARBA" id="ARBA00022692"/>
    </source>
</evidence>
<feature type="domain" description="Potassium channel" evidence="10">
    <location>
        <begin position="279"/>
        <end position="351"/>
    </location>
</feature>
<dbReference type="PRINTS" id="PR01333">
    <property type="entry name" value="2POREKCHANEL"/>
</dbReference>
<evidence type="ECO:0000256" key="7">
    <source>
        <dbReference type="ARBA" id="ARBA00023303"/>
    </source>
</evidence>
<dbReference type="Pfam" id="PF07885">
    <property type="entry name" value="Ion_trans_2"/>
    <property type="match status" value="2"/>
</dbReference>
<dbReference type="EMBL" id="JAVFWL010000004">
    <property type="protein sequence ID" value="KAK6750923.1"/>
    <property type="molecule type" value="Genomic_DNA"/>
</dbReference>
<feature type="transmembrane region" description="Helical" evidence="9">
    <location>
        <begin position="271"/>
        <end position="292"/>
    </location>
</feature>
<evidence type="ECO:0000256" key="2">
    <source>
        <dbReference type="ARBA" id="ARBA00022448"/>
    </source>
</evidence>
<dbReference type="InterPro" id="IPR003280">
    <property type="entry name" value="2pore_dom_K_chnl"/>
</dbReference>
<accession>A0ABR1DL89</accession>
<sequence length="517" mass="58281">MFLVEKLRSQLSEASTVAVHIALILGVSVYTLFGAVTMLTLESPERVRAQNRRDVKGEERDVFTRVYLGSEIAAMDPGVHNCLMYALEEIMEKTKCDDHELEHLSIASIDNCYQNLNLSPNLEIASVPVTSEVKELDVPTVEQEIKADVEKWSFGNSLIFAFTVITTIGYGHIAPETFYGRLFCIVYGLIGVPFTLLTVADLGMFLSVVLRKATNLIYDGLRSCTGFFWKLRPVKSDEKDVILVTAREMKTVEEDTEREKGGHDSRKTAEAIALGLTFAVYLLLGAKVLSVYEPEMDFFKAFYFNFVTLTTIGLGDFVPRSFDYLFVTLCYIGIGLALTTMAIEMAADLLRRLHYVGRKMENMANAVVWFGGKKMTMKRLVKNLGDQFNIPEEQLAQFNLDEFVEAAMKVEAGEIKTLRKAASPVVFRDDGVLSYSKLRKSSESDIRFADERFSKNRDLLTLQEDTFRTMETLPISHGLDAQVPRLDLDYPNLTDSSLPTSFDEEYMKTMSMTKRGT</sequence>
<dbReference type="InterPro" id="IPR013099">
    <property type="entry name" value="K_chnl_dom"/>
</dbReference>
<reference evidence="11 12" key="1">
    <citation type="submission" date="2023-08" db="EMBL/GenBank/DDBJ databases">
        <title>A Necator americanus chromosomal reference genome.</title>
        <authorList>
            <person name="Ilik V."/>
            <person name="Petrzelkova K.J."/>
            <person name="Pardy F."/>
            <person name="Fuh T."/>
            <person name="Niatou-Singa F.S."/>
            <person name="Gouil Q."/>
            <person name="Baker L."/>
            <person name="Ritchie M.E."/>
            <person name="Jex A.R."/>
            <person name="Gazzola D."/>
            <person name="Li H."/>
            <person name="Toshio Fujiwara R."/>
            <person name="Zhan B."/>
            <person name="Aroian R.V."/>
            <person name="Pafco B."/>
            <person name="Schwarz E.M."/>
        </authorList>
    </citation>
    <scope>NUCLEOTIDE SEQUENCE [LARGE SCALE GENOMIC DNA]</scope>
    <source>
        <strain evidence="11 12">Aroian</strain>
        <tissue evidence="11">Whole animal</tissue>
    </source>
</reference>
<proteinExistence type="inferred from homology"/>
<organism evidence="11 12">
    <name type="scientific">Necator americanus</name>
    <name type="common">Human hookworm</name>
    <dbReference type="NCBI Taxonomy" id="51031"/>
    <lineage>
        <taxon>Eukaryota</taxon>
        <taxon>Metazoa</taxon>
        <taxon>Ecdysozoa</taxon>
        <taxon>Nematoda</taxon>
        <taxon>Chromadorea</taxon>
        <taxon>Rhabditida</taxon>
        <taxon>Rhabditina</taxon>
        <taxon>Rhabditomorpha</taxon>
        <taxon>Strongyloidea</taxon>
        <taxon>Ancylostomatidae</taxon>
        <taxon>Bunostominae</taxon>
        <taxon>Necator</taxon>
    </lineage>
</organism>
<dbReference type="PANTHER" id="PTHR11003:SF273">
    <property type="entry name" value="TWIK FAMILY OF POTASSIUM CHANNELS PROTEIN 9"/>
    <property type="match status" value="1"/>
</dbReference>
<keyword evidence="4 9" id="KW-1133">Transmembrane helix</keyword>
<keyword evidence="5 8" id="KW-0406">Ion transport</keyword>
<gene>
    <name evidence="11" type="primary">Necator_chrIV.g16016</name>
    <name evidence="11" type="ORF">RB195_002720</name>
</gene>
<feature type="transmembrane region" description="Helical" evidence="9">
    <location>
        <begin position="20"/>
        <end position="41"/>
    </location>
</feature>
<keyword evidence="3 8" id="KW-0812">Transmembrane</keyword>
<dbReference type="Gene3D" id="1.10.287.70">
    <property type="match status" value="1"/>
</dbReference>
<evidence type="ECO:0000313" key="12">
    <source>
        <dbReference type="Proteomes" id="UP001303046"/>
    </source>
</evidence>
<dbReference type="SUPFAM" id="SSF81324">
    <property type="entry name" value="Voltage-gated potassium channels"/>
    <property type="match status" value="2"/>
</dbReference>
<name>A0ABR1DL89_NECAM</name>
<evidence type="ECO:0000256" key="8">
    <source>
        <dbReference type="RuleBase" id="RU003857"/>
    </source>
</evidence>
<evidence type="ECO:0000256" key="5">
    <source>
        <dbReference type="ARBA" id="ARBA00023065"/>
    </source>
</evidence>
<feature type="transmembrane region" description="Helical" evidence="9">
    <location>
        <begin position="324"/>
        <end position="350"/>
    </location>
</feature>
<evidence type="ECO:0000313" key="11">
    <source>
        <dbReference type="EMBL" id="KAK6750923.1"/>
    </source>
</evidence>
<evidence type="ECO:0000256" key="9">
    <source>
        <dbReference type="SAM" id="Phobius"/>
    </source>
</evidence>
<keyword evidence="7 8" id="KW-0407">Ion channel</keyword>